<protein>
    <submittedName>
        <fullName evidence="3">U15-Hypotoxin-Hsp1a_1</fullName>
    </submittedName>
</protein>
<proteinExistence type="predicted"/>
<dbReference type="Gene3D" id="2.10.80.10">
    <property type="entry name" value="Lipase, subunit A"/>
    <property type="match status" value="1"/>
</dbReference>
<sequence length="118" mass="12758">MNFLPAAIALILCGVCVHAQGSSCESNCTTPFCCVSANFKTECKEMLGEGEMCMPVSVQLNQIYMMRCPCRPELKCRMMRCVSETESTTSGADSSSTESSSLESSTTSENSTTELHND</sequence>
<feature type="signal peptide" evidence="2">
    <location>
        <begin position="1"/>
        <end position="19"/>
    </location>
</feature>
<organism evidence="3">
    <name type="scientific">Hypochilus sp. SGP-2016</name>
    <dbReference type="NCBI Taxonomy" id="1905178"/>
    <lineage>
        <taxon>Eukaryota</taxon>
        <taxon>Metazoa</taxon>
        <taxon>Ecdysozoa</taxon>
        <taxon>Arthropoda</taxon>
        <taxon>Chelicerata</taxon>
        <taxon>Arachnida</taxon>
        <taxon>Araneae</taxon>
        <taxon>Araneomorphae</taxon>
        <taxon>Hypochilidae</taxon>
        <taxon>Hypochilus</taxon>
    </lineage>
</organism>
<evidence type="ECO:0000256" key="2">
    <source>
        <dbReference type="SAM" id="SignalP"/>
    </source>
</evidence>
<evidence type="ECO:0000313" key="3">
    <source>
        <dbReference type="EMBL" id="SMD46590.1"/>
    </source>
</evidence>
<feature type="chain" id="PRO_5019790317" evidence="2">
    <location>
        <begin position="20"/>
        <end position="118"/>
    </location>
</feature>
<dbReference type="AlphaFoldDB" id="A0A482ZI57"/>
<accession>A0A482ZI57</accession>
<name>A0A482ZI57_9ARAC</name>
<keyword evidence="2" id="KW-0732">Signal</keyword>
<dbReference type="EMBL" id="HAGR01000060">
    <property type="protein sequence ID" value="SMD46590.1"/>
    <property type="molecule type" value="Transcribed_RNA"/>
</dbReference>
<evidence type="ECO:0000256" key="1">
    <source>
        <dbReference type="SAM" id="MobiDB-lite"/>
    </source>
</evidence>
<reference evidence="3" key="1">
    <citation type="submission" date="2017-03" db="EMBL/GenBank/DDBJ databases">
        <authorList>
            <person name="QRISCLOUD D."/>
        </authorList>
    </citation>
    <scope>NUCLEOTIDE SEQUENCE</scope>
</reference>
<reference evidence="3" key="2">
    <citation type="submission" date="2019-04" db="EMBL/GenBank/DDBJ databases">
        <title>Unravelling the molecular evolution of spider venoms.</title>
        <authorList>
            <person name="Pineda S."/>
        </authorList>
    </citation>
    <scope>NUCLEOTIDE SEQUENCE</scope>
</reference>
<feature type="region of interest" description="Disordered" evidence="1">
    <location>
        <begin position="85"/>
        <end position="118"/>
    </location>
</feature>